<organism evidence="1 2">
    <name type="scientific">Slackia heliotrinireducens (strain ATCC 29202 / DSM 20476 / NCTC 11029 / RHS 1)</name>
    <name type="common">Peptococcus heliotrinreducens</name>
    <dbReference type="NCBI Taxonomy" id="471855"/>
    <lineage>
        <taxon>Bacteria</taxon>
        <taxon>Bacillati</taxon>
        <taxon>Actinomycetota</taxon>
        <taxon>Coriobacteriia</taxon>
        <taxon>Eggerthellales</taxon>
        <taxon>Eggerthellaceae</taxon>
        <taxon>Slackia</taxon>
    </lineage>
</organism>
<dbReference type="AlphaFoldDB" id="C7N2Q0"/>
<evidence type="ECO:0008006" key="3">
    <source>
        <dbReference type="Google" id="ProtNLM"/>
    </source>
</evidence>
<dbReference type="InterPro" id="IPR026002">
    <property type="entry name" value="ATC_hydrolase-like"/>
</dbReference>
<dbReference type="eggNOG" id="ENOG50304YC">
    <property type="taxonomic scope" value="Bacteria"/>
</dbReference>
<evidence type="ECO:0000313" key="1">
    <source>
        <dbReference type="EMBL" id="ACV23558.1"/>
    </source>
</evidence>
<sequence>MVRSSKKLLRGRKYETLKARLADRLGADEAAALWARAESRLDGMSDQFSSLPKGERPQVEGFVLPTFAIYSELADAFGKDEAFQMVDDFMAEYSANAAKAFRVIVALPGGRRFFMRAFGKVVAVAFGEKQGYRNDMHECTPSRISYDVLACPYHRVFAQLGAPELCQFFCRNDEVCYGDLDGIRFVRTGTLAKGADCCDFLIERA</sequence>
<dbReference type="KEGG" id="shi:Shel_25510"/>
<dbReference type="Proteomes" id="UP000002026">
    <property type="component" value="Chromosome"/>
</dbReference>
<dbReference type="STRING" id="471855.Shel_25510"/>
<evidence type="ECO:0000313" key="2">
    <source>
        <dbReference type="Proteomes" id="UP000002026"/>
    </source>
</evidence>
<dbReference type="HOGENOM" id="CLU_102192_0_0_11"/>
<dbReference type="Pfam" id="PF14196">
    <property type="entry name" value="ATC_hydrolase"/>
    <property type="match status" value="1"/>
</dbReference>
<dbReference type="RefSeq" id="WP_012799656.1">
    <property type="nucleotide sequence ID" value="NC_013165.1"/>
</dbReference>
<keyword evidence="2" id="KW-1185">Reference proteome</keyword>
<proteinExistence type="predicted"/>
<dbReference type="EMBL" id="CP001684">
    <property type="protein sequence ID" value="ACV23558.1"/>
    <property type="molecule type" value="Genomic_DNA"/>
</dbReference>
<gene>
    <name evidence="1" type="ordered locus">Shel_25510</name>
</gene>
<protein>
    <recommendedName>
        <fullName evidence="3">L-2-amino-thiazoline-4-carboxylic acid hydrolase</fullName>
    </recommendedName>
</protein>
<accession>C7N2Q0</accession>
<reference evidence="1 2" key="1">
    <citation type="journal article" date="2009" name="Stand. Genomic Sci.">
        <title>Complete genome sequence of Slackia heliotrinireducens type strain (RHS 1).</title>
        <authorList>
            <person name="Pukall R."/>
            <person name="Lapidus A."/>
            <person name="Nolan M."/>
            <person name="Copeland A."/>
            <person name="Glavina Del Rio T."/>
            <person name="Lucas S."/>
            <person name="Chen F."/>
            <person name="Tice H."/>
            <person name="Cheng J.F."/>
            <person name="Chertkov O."/>
            <person name="Bruce D."/>
            <person name="Goodwin L."/>
            <person name="Kuske C."/>
            <person name="Brettin T."/>
            <person name="Detter J.C."/>
            <person name="Han C."/>
            <person name="Pitluck S."/>
            <person name="Pati A."/>
            <person name="Mavrommatis K."/>
            <person name="Ivanova N."/>
            <person name="Ovchinnikova G."/>
            <person name="Chen A."/>
            <person name="Palaniappan K."/>
            <person name="Schneider S."/>
            <person name="Rohde M."/>
            <person name="Chain P."/>
            <person name="D'haeseleer P."/>
            <person name="Goker M."/>
            <person name="Bristow J."/>
            <person name="Eisen J.A."/>
            <person name="Markowitz V."/>
            <person name="Kyrpides N.C."/>
            <person name="Klenk H.P."/>
            <person name="Hugenholtz P."/>
        </authorList>
    </citation>
    <scope>NUCLEOTIDE SEQUENCE [LARGE SCALE GENOMIC DNA]</scope>
    <source>
        <strain evidence="2">ATCC 29202 / DSM 20476 / NCTC 11029 / RHS 1</strain>
    </source>
</reference>
<name>C7N2Q0_SLAHD</name>